<evidence type="ECO:0000313" key="3">
    <source>
        <dbReference type="Proteomes" id="UP000823201"/>
    </source>
</evidence>
<dbReference type="Pfam" id="PF12679">
    <property type="entry name" value="ABC2_membrane_2"/>
    <property type="match status" value="1"/>
</dbReference>
<keyword evidence="1" id="KW-0812">Transmembrane</keyword>
<evidence type="ECO:0000256" key="1">
    <source>
        <dbReference type="SAM" id="Phobius"/>
    </source>
</evidence>
<organism evidence="2 3">
    <name type="scientific">Sporolactobacillus spathodeae</name>
    <dbReference type="NCBI Taxonomy" id="1465502"/>
    <lineage>
        <taxon>Bacteria</taxon>
        <taxon>Bacillati</taxon>
        <taxon>Bacillota</taxon>
        <taxon>Bacilli</taxon>
        <taxon>Bacillales</taxon>
        <taxon>Sporolactobacillaceae</taxon>
        <taxon>Sporolactobacillus</taxon>
    </lineage>
</organism>
<dbReference type="PANTHER" id="PTHR37305">
    <property type="entry name" value="INTEGRAL MEMBRANE PROTEIN-RELATED"/>
    <property type="match status" value="1"/>
</dbReference>
<feature type="transmembrane region" description="Helical" evidence="1">
    <location>
        <begin position="15"/>
        <end position="33"/>
    </location>
</feature>
<sequence length="264" mass="28970">MNLVFMELKAYRKSLIIWSICMVLGVYSGMVKYPTYSSDHAANDVLQQLPRTMRALFGMGSLNVSVMSGFFAFLFSYIVLAAAIHAGLLGSGIIAKEERDKTTEFLLVKPVSRTMVITAKLMAAMLQLVVLNALTLAASFLFVAAYNKGKDISVEIVLLFATMLIIQLIFLSLGAFLAARMQRSKTSGAVTASLLFGAYILGKITDLTHHLNVLNLLSPFKYFSTGALVDKQELSFTAVLLSLLLAVLLAAGAYYFYKKRDMNN</sequence>
<dbReference type="EMBL" id="JAFBEV010000011">
    <property type="protein sequence ID" value="MBM7658016.1"/>
    <property type="molecule type" value="Genomic_DNA"/>
</dbReference>
<evidence type="ECO:0000313" key="2">
    <source>
        <dbReference type="EMBL" id="MBM7658016.1"/>
    </source>
</evidence>
<comment type="caution">
    <text evidence="2">The sequence shown here is derived from an EMBL/GenBank/DDBJ whole genome shotgun (WGS) entry which is preliminary data.</text>
</comment>
<dbReference type="Proteomes" id="UP000823201">
    <property type="component" value="Unassembled WGS sequence"/>
</dbReference>
<protein>
    <submittedName>
        <fullName evidence="2">ABC-2 type transport system permease protein</fullName>
    </submittedName>
</protein>
<feature type="transmembrane region" description="Helical" evidence="1">
    <location>
        <begin position="116"/>
        <end position="144"/>
    </location>
</feature>
<keyword evidence="1" id="KW-0472">Membrane</keyword>
<keyword evidence="1" id="KW-1133">Transmembrane helix</keyword>
<dbReference type="PANTHER" id="PTHR37305:SF1">
    <property type="entry name" value="MEMBRANE PROTEIN"/>
    <property type="match status" value="1"/>
</dbReference>
<feature type="transmembrane region" description="Helical" evidence="1">
    <location>
        <begin position="234"/>
        <end position="257"/>
    </location>
</feature>
<name>A0ABS2Q8S4_9BACL</name>
<keyword evidence="3" id="KW-1185">Reference proteome</keyword>
<dbReference type="RefSeq" id="WP_205006466.1">
    <property type="nucleotide sequence ID" value="NZ_CBCRXA010000007.1"/>
</dbReference>
<feature type="transmembrane region" description="Helical" evidence="1">
    <location>
        <begin position="156"/>
        <end position="179"/>
    </location>
</feature>
<feature type="transmembrane region" description="Helical" evidence="1">
    <location>
        <begin position="70"/>
        <end position="95"/>
    </location>
</feature>
<reference evidence="2 3" key="1">
    <citation type="submission" date="2021-01" db="EMBL/GenBank/DDBJ databases">
        <title>Genomic Encyclopedia of Type Strains, Phase IV (KMG-IV): sequencing the most valuable type-strain genomes for metagenomic binning, comparative biology and taxonomic classification.</title>
        <authorList>
            <person name="Goeker M."/>
        </authorList>
    </citation>
    <scope>NUCLEOTIDE SEQUENCE [LARGE SCALE GENOMIC DNA]</scope>
    <source>
        <strain evidence="2 3">DSM 100968</strain>
    </source>
</reference>
<gene>
    <name evidence="2" type="ORF">JOC27_001468</name>
</gene>
<proteinExistence type="predicted"/>
<feature type="transmembrane region" description="Helical" evidence="1">
    <location>
        <begin position="186"/>
        <end position="204"/>
    </location>
</feature>
<accession>A0ABS2Q8S4</accession>